<name>A0A2P2M0S4_RHIMU</name>
<reference evidence="2" key="1">
    <citation type="submission" date="2018-02" db="EMBL/GenBank/DDBJ databases">
        <title>Rhizophora mucronata_Transcriptome.</title>
        <authorList>
            <person name="Meera S.P."/>
            <person name="Sreeshan A."/>
            <person name="Augustine A."/>
        </authorList>
    </citation>
    <scope>NUCLEOTIDE SEQUENCE</scope>
    <source>
        <tissue evidence="2">Leaf</tissue>
    </source>
</reference>
<proteinExistence type="predicted"/>
<evidence type="ECO:0000313" key="2">
    <source>
        <dbReference type="EMBL" id="MBX23827.1"/>
    </source>
</evidence>
<sequence length="209" mass="23716">MQVLNHICGLIDDAIRDHVALSIYRALVEGYIWVLLDGGPSRAYSDSDFKMMEDDFNMLKEFFVADGHGLPRSLVEQEAKSAHHIISLFSLQTETVIQMLMNASEYISLGLDSQHNGRMHLEDAHTLVRILCHKKDREASKFLKSQYQLPMSSEYDDTLSSDSTSRSPLITDLLQRSTSFHWTGNGQGSFKSIKKKLQEATYGIRNMGR</sequence>
<dbReference type="PANTHER" id="PTHR31280">
    <property type="entry name" value="PROTEIN UNC-13 HOMOLOG"/>
    <property type="match status" value="1"/>
</dbReference>
<dbReference type="InterPro" id="IPR008528">
    <property type="entry name" value="unc-13_homologue"/>
</dbReference>
<protein>
    <recommendedName>
        <fullName evidence="1">MHD2 domain-containing protein</fullName>
    </recommendedName>
</protein>
<feature type="domain" description="MHD2" evidence="1">
    <location>
        <begin position="1"/>
        <end position="100"/>
    </location>
</feature>
<dbReference type="PROSITE" id="PS51259">
    <property type="entry name" value="MHD2"/>
    <property type="match status" value="1"/>
</dbReference>
<evidence type="ECO:0000259" key="1">
    <source>
        <dbReference type="PROSITE" id="PS51259"/>
    </source>
</evidence>
<accession>A0A2P2M0S4</accession>
<dbReference type="PANTHER" id="PTHR31280:SF3">
    <property type="entry name" value="DNA TOPOISOMERASE 4 SUBUNIT B (DUF810)"/>
    <property type="match status" value="1"/>
</dbReference>
<dbReference type="Pfam" id="PF25761">
    <property type="entry name" value="TPR_PATROL1"/>
    <property type="match status" value="1"/>
</dbReference>
<organism evidence="2">
    <name type="scientific">Rhizophora mucronata</name>
    <name type="common">Asiatic mangrove</name>
    <dbReference type="NCBI Taxonomy" id="61149"/>
    <lineage>
        <taxon>Eukaryota</taxon>
        <taxon>Viridiplantae</taxon>
        <taxon>Streptophyta</taxon>
        <taxon>Embryophyta</taxon>
        <taxon>Tracheophyta</taxon>
        <taxon>Spermatophyta</taxon>
        <taxon>Magnoliopsida</taxon>
        <taxon>eudicotyledons</taxon>
        <taxon>Gunneridae</taxon>
        <taxon>Pentapetalae</taxon>
        <taxon>rosids</taxon>
        <taxon>fabids</taxon>
        <taxon>Malpighiales</taxon>
        <taxon>Rhizophoraceae</taxon>
        <taxon>Rhizophora</taxon>
    </lineage>
</organism>
<dbReference type="InterPro" id="IPR014772">
    <property type="entry name" value="Munc13_dom-2"/>
</dbReference>
<dbReference type="AlphaFoldDB" id="A0A2P2M0S4"/>
<dbReference type="InterPro" id="IPR057984">
    <property type="entry name" value="PATROL1_C"/>
</dbReference>
<dbReference type="EMBL" id="GGEC01043343">
    <property type="protein sequence ID" value="MBX23827.1"/>
    <property type="molecule type" value="Transcribed_RNA"/>
</dbReference>